<proteinExistence type="predicted"/>
<protein>
    <submittedName>
        <fullName evidence="1">Uncharacterized protein</fullName>
    </submittedName>
</protein>
<sequence length="122" mass="13823">MLLRIFYFISNDAYFKYAKQRRVSSFAALFTFPLSPFALAFQGASPNGNPDHTVCRQPAFVTILNSTIIDHSDIRDNILHLEVGDCMRNMRSIEGASGDQALVGKYRPKFPCSLEYSHRELS</sequence>
<evidence type="ECO:0000313" key="1">
    <source>
        <dbReference type="EMBL" id="EYC13320.1"/>
    </source>
</evidence>
<reference evidence="2" key="1">
    <citation type="journal article" date="2015" name="Nat. Genet.">
        <title>The genome and transcriptome of the zoonotic hookworm Ancylostoma ceylanicum identify infection-specific gene families.</title>
        <authorList>
            <person name="Schwarz E.M."/>
            <person name="Hu Y."/>
            <person name="Antoshechkin I."/>
            <person name="Miller M.M."/>
            <person name="Sternberg P.W."/>
            <person name="Aroian R.V."/>
        </authorList>
    </citation>
    <scope>NUCLEOTIDE SEQUENCE</scope>
    <source>
        <strain evidence="2">HY135</strain>
    </source>
</reference>
<name>A0A016UDS3_9BILA</name>
<keyword evidence="2" id="KW-1185">Reference proteome</keyword>
<comment type="caution">
    <text evidence="1">The sequence shown here is derived from an EMBL/GenBank/DDBJ whole genome shotgun (WGS) entry which is preliminary data.</text>
</comment>
<dbReference type="EMBL" id="JARK01001380">
    <property type="protein sequence ID" value="EYC13320.1"/>
    <property type="molecule type" value="Genomic_DNA"/>
</dbReference>
<dbReference type="AlphaFoldDB" id="A0A016UDS3"/>
<organism evidence="1 2">
    <name type="scientific">Ancylostoma ceylanicum</name>
    <dbReference type="NCBI Taxonomy" id="53326"/>
    <lineage>
        <taxon>Eukaryota</taxon>
        <taxon>Metazoa</taxon>
        <taxon>Ecdysozoa</taxon>
        <taxon>Nematoda</taxon>
        <taxon>Chromadorea</taxon>
        <taxon>Rhabditida</taxon>
        <taxon>Rhabditina</taxon>
        <taxon>Rhabditomorpha</taxon>
        <taxon>Strongyloidea</taxon>
        <taxon>Ancylostomatidae</taxon>
        <taxon>Ancylostomatinae</taxon>
        <taxon>Ancylostoma</taxon>
    </lineage>
</organism>
<gene>
    <name evidence="1" type="primary">Acey_s0044.g916</name>
    <name evidence="1" type="ORF">Y032_0044g916</name>
</gene>
<dbReference type="Proteomes" id="UP000024635">
    <property type="component" value="Unassembled WGS sequence"/>
</dbReference>
<evidence type="ECO:0000313" key="2">
    <source>
        <dbReference type="Proteomes" id="UP000024635"/>
    </source>
</evidence>
<accession>A0A016UDS3</accession>